<keyword evidence="2" id="KW-0812">Transmembrane</keyword>
<accession>A0A7I7UIM8</accession>
<evidence type="ECO:0000256" key="1">
    <source>
        <dbReference type="SAM" id="MobiDB-lite"/>
    </source>
</evidence>
<dbReference type="RefSeq" id="WP_179962044.1">
    <property type="nucleotide sequence ID" value="NZ_AP022599.1"/>
</dbReference>
<protein>
    <submittedName>
        <fullName evidence="3">Uncharacterized protein</fullName>
    </submittedName>
</protein>
<evidence type="ECO:0000256" key="2">
    <source>
        <dbReference type="SAM" id="Phobius"/>
    </source>
</evidence>
<gene>
    <name evidence="3" type="ORF">MPUL_18490</name>
</gene>
<dbReference type="AlphaFoldDB" id="A0A7I7UIM8"/>
<keyword evidence="2" id="KW-1133">Transmembrane helix</keyword>
<reference evidence="3 4" key="1">
    <citation type="journal article" date="2019" name="Emerg. Microbes Infect.">
        <title>Comprehensive subspecies identification of 175 nontuberculous mycobacteria species based on 7547 genomic profiles.</title>
        <authorList>
            <person name="Matsumoto Y."/>
            <person name="Kinjo T."/>
            <person name="Motooka D."/>
            <person name="Nabeya D."/>
            <person name="Jung N."/>
            <person name="Uechi K."/>
            <person name="Horii T."/>
            <person name="Iida T."/>
            <person name="Fujita J."/>
            <person name="Nakamura S."/>
        </authorList>
    </citation>
    <scope>NUCLEOTIDE SEQUENCE [LARGE SCALE GENOMIC DNA]</scope>
    <source>
        <strain evidence="3 4">JCM 6370</strain>
    </source>
</reference>
<name>A0A7I7UIM8_MYCPV</name>
<feature type="compositionally biased region" description="Acidic residues" evidence="1">
    <location>
        <begin position="115"/>
        <end position="127"/>
    </location>
</feature>
<evidence type="ECO:0000313" key="4">
    <source>
        <dbReference type="Proteomes" id="UP000467252"/>
    </source>
</evidence>
<feature type="transmembrane region" description="Helical" evidence="2">
    <location>
        <begin position="21"/>
        <end position="45"/>
    </location>
</feature>
<dbReference type="Proteomes" id="UP000467252">
    <property type="component" value="Chromosome"/>
</dbReference>
<keyword evidence="4" id="KW-1185">Reference proteome</keyword>
<feature type="region of interest" description="Disordered" evidence="1">
    <location>
        <begin position="58"/>
        <end position="147"/>
    </location>
</feature>
<evidence type="ECO:0000313" key="3">
    <source>
        <dbReference type="EMBL" id="BBY80691.1"/>
    </source>
</evidence>
<keyword evidence="2" id="KW-0472">Membrane</keyword>
<feature type="compositionally biased region" description="Low complexity" evidence="1">
    <location>
        <begin position="65"/>
        <end position="114"/>
    </location>
</feature>
<organism evidence="3 4">
    <name type="scientific">Mycolicibacterium pulveris</name>
    <name type="common">Mycobacterium pulveris</name>
    <dbReference type="NCBI Taxonomy" id="36813"/>
    <lineage>
        <taxon>Bacteria</taxon>
        <taxon>Bacillati</taxon>
        <taxon>Actinomycetota</taxon>
        <taxon>Actinomycetes</taxon>
        <taxon>Mycobacteriales</taxon>
        <taxon>Mycobacteriaceae</taxon>
        <taxon>Mycolicibacterium</taxon>
    </lineage>
</organism>
<sequence>MRAVTRRDDDGAGQPWYNRTPAVLGASIAGLAVIGLLVFVVSAAAGQFGEPEQAPLHFVEPSYSTPTTPAATTTATTATVTTTSPPQTTDLSAIETTSTSETTSEPGTSSAEPTSEADDEDEEEDETTERTTRRPRTNVTRTLYPLP</sequence>
<proteinExistence type="predicted"/>
<dbReference type="EMBL" id="AP022599">
    <property type="protein sequence ID" value="BBY80691.1"/>
    <property type="molecule type" value="Genomic_DNA"/>
</dbReference>